<sequence>MPADLAKTAELVGYTPLAIDEDKLQFLSKIWRSVERIFQRQADAPLETPGTFWNPTTQWVRGSDRALDAFVELQAGYDQLSRRGHMLGGAYHALLGVIPFKGEDGDDGDADVTAINVAMQFVPKLNSQTQASINQQANIIAQATKALDRVSDNATKTTSALTGGSADYTARPDNYNLWASAVVL</sequence>
<comment type="caution">
    <text evidence="1">The sequence shown here is derived from an EMBL/GenBank/DDBJ whole genome shotgun (WGS) entry which is preliminary data.</text>
</comment>
<proteinExistence type="predicted"/>
<evidence type="ECO:0000313" key="2">
    <source>
        <dbReference type="Proteomes" id="UP000316096"/>
    </source>
</evidence>
<dbReference type="RefSeq" id="WP_141952633.1">
    <property type="nucleotide sequence ID" value="NZ_VFOZ01000001.1"/>
</dbReference>
<organism evidence="1 2">
    <name type="scientific">Actinoallomurus bryophytorum</name>
    <dbReference type="NCBI Taxonomy" id="1490222"/>
    <lineage>
        <taxon>Bacteria</taxon>
        <taxon>Bacillati</taxon>
        <taxon>Actinomycetota</taxon>
        <taxon>Actinomycetes</taxon>
        <taxon>Streptosporangiales</taxon>
        <taxon>Thermomonosporaceae</taxon>
        <taxon>Actinoallomurus</taxon>
    </lineage>
</organism>
<dbReference type="AlphaFoldDB" id="A0A543CCU3"/>
<evidence type="ECO:0000313" key="1">
    <source>
        <dbReference type="EMBL" id="TQL94913.1"/>
    </source>
</evidence>
<name>A0A543CCU3_9ACTN</name>
<gene>
    <name evidence="1" type="ORF">FB559_0400</name>
</gene>
<dbReference type="EMBL" id="VFOZ01000001">
    <property type="protein sequence ID" value="TQL94913.1"/>
    <property type="molecule type" value="Genomic_DNA"/>
</dbReference>
<dbReference type="Proteomes" id="UP000316096">
    <property type="component" value="Unassembled WGS sequence"/>
</dbReference>
<accession>A0A543CCU3</accession>
<keyword evidence="2" id="KW-1185">Reference proteome</keyword>
<protein>
    <submittedName>
        <fullName evidence="1">Uncharacterized protein</fullName>
    </submittedName>
</protein>
<reference evidence="1 2" key="1">
    <citation type="submission" date="2019-06" db="EMBL/GenBank/DDBJ databases">
        <title>Sequencing the genomes of 1000 actinobacteria strains.</title>
        <authorList>
            <person name="Klenk H.-P."/>
        </authorList>
    </citation>
    <scope>NUCLEOTIDE SEQUENCE [LARGE SCALE GENOMIC DNA]</scope>
    <source>
        <strain evidence="1 2">DSM 102200</strain>
    </source>
</reference>